<evidence type="ECO:0000256" key="2">
    <source>
        <dbReference type="ARBA" id="ARBA00022898"/>
    </source>
</evidence>
<dbReference type="Gene3D" id="3.40.640.10">
    <property type="entry name" value="Type I PLP-dependent aspartate aminotransferase-like (Major domain)"/>
    <property type="match status" value="1"/>
</dbReference>
<evidence type="ECO:0000256" key="1">
    <source>
        <dbReference type="ARBA" id="ARBA00008954"/>
    </source>
</evidence>
<dbReference type="GO" id="GO:0005829">
    <property type="term" value="C:cytosol"/>
    <property type="evidence" value="ECO:0007669"/>
    <property type="project" value="TreeGrafter"/>
</dbReference>
<evidence type="ECO:0000313" key="5">
    <source>
        <dbReference type="Proteomes" id="UP000813427"/>
    </source>
</evidence>
<dbReference type="GO" id="GO:0008483">
    <property type="term" value="F:transaminase activity"/>
    <property type="evidence" value="ECO:0007669"/>
    <property type="project" value="InterPro"/>
</dbReference>
<dbReference type="CDD" id="cd00610">
    <property type="entry name" value="OAT_like"/>
    <property type="match status" value="1"/>
</dbReference>
<dbReference type="Gene3D" id="3.90.1150.10">
    <property type="entry name" value="Aspartate Aminotransferase, domain 1"/>
    <property type="match status" value="1"/>
</dbReference>
<dbReference type="Pfam" id="PF00202">
    <property type="entry name" value="Aminotran_3"/>
    <property type="match status" value="1"/>
</dbReference>
<dbReference type="SUPFAM" id="SSF53383">
    <property type="entry name" value="PLP-dependent transferases"/>
    <property type="match status" value="1"/>
</dbReference>
<dbReference type="AlphaFoldDB" id="A0A8K0S1W1"/>
<gene>
    <name evidence="4" type="ORF">BKA59DRAFT_498808</name>
</gene>
<dbReference type="GO" id="GO:0030170">
    <property type="term" value="F:pyridoxal phosphate binding"/>
    <property type="evidence" value="ECO:0007669"/>
    <property type="project" value="InterPro"/>
</dbReference>
<keyword evidence="2 3" id="KW-0663">Pyridoxal phosphate</keyword>
<dbReference type="InterPro" id="IPR015424">
    <property type="entry name" value="PyrdxlP-dep_Trfase"/>
</dbReference>
<dbReference type="InterPro" id="IPR015421">
    <property type="entry name" value="PyrdxlP-dep_Trfase_major"/>
</dbReference>
<accession>A0A8K0S1W1</accession>
<keyword evidence="4" id="KW-0808">Transferase</keyword>
<dbReference type="PANTHER" id="PTHR43094:SF1">
    <property type="entry name" value="AMINOTRANSFERASE CLASS-III"/>
    <property type="match status" value="1"/>
</dbReference>
<dbReference type="InterPro" id="IPR005814">
    <property type="entry name" value="Aminotrans_3"/>
</dbReference>
<comment type="caution">
    <text evidence="4">The sequence shown here is derived from an EMBL/GenBank/DDBJ whole genome shotgun (WGS) entry which is preliminary data.</text>
</comment>
<organism evidence="4 5">
    <name type="scientific">Fusarium tricinctum</name>
    <dbReference type="NCBI Taxonomy" id="61284"/>
    <lineage>
        <taxon>Eukaryota</taxon>
        <taxon>Fungi</taxon>
        <taxon>Dikarya</taxon>
        <taxon>Ascomycota</taxon>
        <taxon>Pezizomycotina</taxon>
        <taxon>Sordariomycetes</taxon>
        <taxon>Hypocreomycetidae</taxon>
        <taxon>Hypocreales</taxon>
        <taxon>Nectriaceae</taxon>
        <taxon>Fusarium</taxon>
        <taxon>Fusarium tricinctum species complex</taxon>
    </lineage>
</organism>
<name>A0A8K0S1W1_9HYPO</name>
<keyword evidence="5" id="KW-1185">Reference proteome</keyword>
<evidence type="ECO:0000256" key="3">
    <source>
        <dbReference type="RuleBase" id="RU003560"/>
    </source>
</evidence>
<reference evidence="4" key="1">
    <citation type="journal article" date="2021" name="Nat. Commun.">
        <title>Genetic determinants of endophytism in the Arabidopsis root mycobiome.</title>
        <authorList>
            <person name="Mesny F."/>
            <person name="Miyauchi S."/>
            <person name="Thiergart T."/>
            <person name="Pickel B."/>
            <person name="Atanasova L."/>
            <person name="Karlsson M."/>
            <person name="Huettel B."/>
            <person name="Barry K.W."/>
            <person name="Haridas S."/>
            <person name="Chen C."/>
            <person name="Bauer D."/>
            <person name="Andreopoulos W."/>
            <person name="Pangilinan J."/>
            <person name="LaButti K."/>
            <person name="Riley R."/>
            <person name="Lipzen A."/>
            <person name="Clum A."/>
            <person name="Drula E."/>
            <person name="Henrissat B."/>
            <person name="Kohler A."/>
            <person name="Grigoriev I.V."/>
            <person name="Martin F.M."/>
            <person name="Hacquard S."/>
        </authorList>
    </citation>
    <scope>NUCLEOTIDE SEQUENCE</scope>
    <source>
        <strain evidence="4">MPI-SDFR-AT-0068</strain>
    </source>
</reference>
<evidence type="ECO:0000313" key="4">
    <source>
        <dbReference type="EMBL" id="KAH7256090.1"/>
    </source>
</evidence>
<dbReference type="EMBL" id="JAGPXF010000002">
    <property type="protein sequence ID" value="KAH7256090.1"/>
    <property type="molecule type" value="Genomic_DNA"/>
</dbReference>
<dbReference type="OrthoDB" id="5419315at2759"/>
<comment type="similarity">
    <text evidence="1 3">Belongs to the class-III pyridoxal-phosphate-dependent aminotransferase family.</text>
</comment>
<dbReference type="InterPro" id="IPR015422">
    <property type="entry name" value="PyrdxlP-dep_Trfase_small"/>
</dbReference>
<dbReference type="NCBIfam" id="NF005685">
    <property type="entry name" value="PRK07483.1"/>
    <property type="match status" value="1"/>
</dbReference>
<dbReference type="Proteomes" id="UP000813427">
    <property type="component" value="Unassembled WGS sequence"/>
</dbReference>
<protein>
    <submittedName>
        <fullName evidence="4">Pyridoxal phosphate-dependent transferase</fullName>
    </submittedName>
</protein>
<sequence length="518" mass="56232">MRLLTSPMSATNSARHAQVLLRRVRKSTLTSPSIFSKPQAVPCCSTQQAPASTFRTSPISRNLEQTLLASNASKPSSVLHPTLKPAPLNVVAAKGTNVVFSNGKMMEDTTCGAAVACIGYDNERVRNAMIKQIDTFSYSNSMFYGHQIGEDLAEELIRGTNGEMSKVYLMCSGAEAMEAAMKMARQYYMELNPKQPQRTNFIGREGSYHGSTIGALSMGGHVARRKLFDGTLLDNVHRVSAANEYRGKADGQTTENYVQQLADELDRKFQELGPDTVAAFVCESLVGATLGTVPAPAGYFKAMKKVCDKYGALLIMDEVMAGMGRCGTLHEWEQEGVVPDIQTIAKGLAGGFAPMAGMFINHRVSDALVAGSGVFSHAHTYQGHPVGCAAALEVQRIVREDRLVENVRENGEYLGKLLHEQLDDHPHVGDVRGRGFFWSLEFVAYKDTKEPFPPSAGISKKVHLAALNDVGISLYPGMGTKDGVTGDHVWIAPAYTSTKHDIERIVSKVKESVKLALG</sequence>
<proteinExistence type="inferred from homology"/>
<dbReference type="PANTHER" id="PTHR43094">
    <property type="entry name" value="AMINOTRANSFERASE"/>
    <property type="match status" value="1"/>
</dbReference>